<evidence type="ECO:0000256" key="6">
    <source>
        <dbReference type="ARBA" id="ARBA00022723"/>
    </source>
</evidence>
<evidence type="ECO:0000259" key="13">
    <source>
        <dbReference type="Pfam" id="PF01435"/>
    </source>
</evidence>
<evidence type="ECO:0000256" key="2">
    <source>
        <dbReference type="ARBA" id="ARBA00004651"/>
    </source>
</evidence>
<keyword evidence="11 12" id="KW-0472">Membrane</keyword>
<evidence type="ECO:0000256" key="7">
    <source>
        <dbReference type="ARBA" id="ARBA00022801"/>
    </source>
</evidence>
<keyword evidence="7" id="KW-0378">Hydrolase</keyword>
<dbReference type="EMBL" id="JADIKD010000012">
    <property type="protein sequence ID" value="MFK2918977.1"/>
    <property type="molecule type" value="Genomic_DNA"/>
</dbReference>
<gene>
    <name evidence="14" type="ORF">ISS97_17025</name>
</gene>
<evidence type="ECO:0000256" key="10">
    <source>
        <dbReference type="ARBA" id="ARBA00023049"/>
    </source>
</evidence>
<evidence type="ECO:0000256" key="5">
    <source>
        <dbReference type="ARBA" id="ARBA00022692"/>
    </source>
</evidence>
<name>A0ABW8KAZ2_9GAMM</name>
<evidence type="ECO:0000313" key="14">
    <source>
        <dbReference type="EMBL" id="MFK2918977.1"/>
    </source>
</evidence>
<dbReference type="GO" id="GO:0008237">
    <property type="term" value="F:metallopeptidase activity"/>
    <property type="evidence" value="ECO:0007669"/>
    <property type="project" value="UniProtKB-KW"/>
</dbReference>
<keyword evidence="5 12" id="KW-0812">Transmembrane</keyword>
<evidence type="ECO:0000256" key="4">
    <source>
        <dbReference type="ARBA" id="ARBA00022670"/>
    </source>
</evidence>
<reference evidence="14 15" key="1">
    <citation type="submission" date="2020-10" db="EMBL/GenBank/DDBJ databases">
        <title>Phylogeny of dyella-like bacteria.</title>
        <authorList>
            <person name="Fu J."/>
        </authorList>
    </citation>
    <scope>NUCLEOTIDE SEQUENCE [LARGE SCALE GENOMIC DNA]</scope>
    <source>
        <strain evidence="14 15">BB4</strain>
    </source>
</reference>
<evidence type="ECO:0000256" key="12">
    <source>
        <dbReference type="SAM" id="Phobius"/>
    </source>
</evidence>
<proteinExistence type="predicted"/>
<evidence type="ECO:0000256" key="1">
    <source>
        <dbReference type="ARBA" id="ARBA00001947"/>
    </source>
</evidence>
<dbReference type="InterPro" id="IPR001915">
    <property type="entry name" value="Peptidase_M48"/>
</dbReference>
<keyword evidence="4" id="KW-0645">Protease</keyword>
<dbReference type="InterPro" id="IPR050083">
    <property type="entry name" value="HtpX_protease"/>
</dbReference>
<comment type="subcellular location">
    <subcellularLocation>
        <location evidence="2">Cell membrane</location>
        <topology evidence="2">Multi-pass membrane protein</topology>
    </subcellularLocation>
</comment>
<dbReference type="Pfam" id="PF01435">
    <property type="entry name" value="Peptidase_M48"/>
    <property type="match status" value="1"/>
</dbReference>
<feature type="transmembrane region" description="Helical" evidence="12">
    <location>
        <begin position="52"/>
        <end position="72"/>
    </location>
</feature>
<feature type="transmembrane region" description="Helical" evidence="12">
    <location>
        <begin position="20"/>
        <end position="46"/>
    </location>
</feature>
<comment type="caution">
    <text evidence="14">The sequence shown here is derived from an EMBL/GenBank/DDBJ whole genome shotgun (WGS) entry which is preliminary data.</text>
</comment>
<evidence type="ECO:0000313" key="15">
    <source>
        <dbReference type="Proteomes" id="UP001620408"/>
    </source>
</evidence>
<keyword evidence="6" id="KW-0479">Metal-binding</keyword>
<keyword evidence="10 14" id="KW-0482">Metalloprotease</keyword>
<evidence type="ECO:0000256" key="9">
    <source>
        <dbReference type="ARBA" id="ARBA00022989"/>
    </source>
</evidence>
<evidence type="ECO:0000256" key="3">
    <source>
        <dbReference type="ARBA" id="ARBA00022475"/>
    </source>
</evidence>
<organism evidence="14 15">
    <name type="scientific">Dyella koreensis</name>
    <dbReference type="NCBI Taxonomy" id="311235"/>
    <lineage>
        <taxon>Bacteria</taxon>
        <taxon>Pseudomonadati</taxon>
        <taxon>Pseudomonadota</taxon>
        <taxon>Gammaproteobacteria</taxon>
        <taxon>Lysobacterales</taxon>
        <taxon>Rhodanobacteraceae</taxon>
        <taxon>Dyella</taxon>
    </lineage>
</organism>
<protein>
    <submittedName>
        <fullName evidence="14">M48 family metalloprotease</fullName>
    </submittedName>
</protein>
<keyword evidence="9 12" id="KW-1133">Transmembrane helix</keyword>
<keyword evidence="3" id="KW-1003">Cell membrane</keyword>
<evidence type="ECO:0000256" key="8">
    <source>
        <dbReference type="ARBA" id="ARBA00022833"/>
    </source>
</evidence>
<sequence length="645" mass="70987">MSIAAASPLPPPREGRARALLWLASGDAFLVVCGVALILSPLLLAWLVSSPILLALLALPSLSWVMYGLMVLRAYATVPPAPVSHGMALELGTVPALAGEIERLRLACDAPAFTAIYVNTELNASIYQAGSRAGPSKHVLVLGLPLLALLTGKQAAAVIAHEYAHISRRHGHFARWAYVARQRWGALAALHERNHRLITAPLRLFLSWYVPRMMRETLEFSRRCEVVADAQAMAVVGADIACETETALVLRQKAMSEQFWPGIFAQAGQDDIARAQPFTQLLTEPVGSRPRDGVQAAVWLHESLCQKPDMHDTHPVFSERLAATGRDPTGPLPDRLPWHLEGPSAASDWLQGEATGIAAQLDADWREHAASGWQDAAEQQARQHGQFLKLLQRREQQVFDQRDWRQLAQLARKFDPAGPLRAEAIAHGLQQAPDDPALLELRADDLERDGDIRGAISAWHCISANPSSPEYRVHLHLCELYLRAGDTLAAERHRQIADLAWAGGDGSRPADDVLFPHDMQASELALLQEKLQPLFQHARAIWLCRDTQPDTADPPRWFLYVQAHDGWFMRLVGRLTGEEDVSASACKRLLERLQARLHLYVEVCFIGPSRPIPAHCTHESLIAQAGRPAGGVTNKPVTAPTLSNV</sequence>
<keyword evidence="15" id="KW-1185">Reference proteome</keyword>
<feature type="domain" description="Peptidase M48" evidence="13">
    <location>
        <begin position="120"/>
        <end position="323"/>
    </location>
</feature>
<accession>A0ABW8KAZ2</accession>
<comment type="cofactor">
    <cofactor evidence="1">
        <name>Zn(2+)</name>
        <dbReference type="ChEBI" id="CHEBI:29105"/>
    </cofactor>
</comment>
<dbReference type="Proteomes" id="UP001620408">
    <property type="component" value="Unassembled WGS sequence"/>
</dbReference>
<evidence type="ECO:0000256" key="11">
    <source>
        <dbReference type="ARBA" id="ARBA00023136"/>
    </source>
</evidence>
<dbReference type="PANTHER" id="PTHR43221:SF1">
    <property type="entry name" value="PROTEASE HTPX"/>
    <property type="match status" value="1"/>
</dbReference>
<keyword evidence="8" id="KW-0862">Zinc</keyword>
<dbReference type="Gene3D" id="3.30.2010.10">
    <property type="entry name" value="Metalloproteases ('zincins'), catalytic domain"/>
    <property type="match status" value="1"/>
</dbReference>
<dbReference type="PANTHER" id="PTHR43221">
    <property type="entry name" value="PROTEASE HTPX"/>
    <property type="match status" value="1"/>
</dbReference>